<dbReference type="PRINTS" id="PR00958">
    <property type="entry name" value="HOMSERKINASE"/>
</dbReference>
<dbReference type="GO" id="GO:0004413">
    <property type="term" value="F:homoserine kinase activity"/>
    <property type="evidence" value="ECO:0007669"/>
    <property type="project" value="UniProtKB-UniRule"/>
</dbReference>
<comment type="subcellular location">
    <subcellularLocation>
        <location evidence="13">Cytoplasm</location>
    </subcellularLocation>
</comment>
<dbReference type="InterPro" id="IPR014721">
    <property type="entry name" value="Ribsml_uS5_D2-typ_fold_subgr"/>
</dbReference>
<protein>
    <recommendedName>
        <fullName evidence="4 13">Homoserine kinase</fullName>
        <shortName evidence="13">HK</shortName>
        <shortName evidence="13">HSK</shortName>
        <ecNumber evidence="3 13">2.7.1.39</ecNumber>
    </recommendedName>
</protein>
<dbReference type="OrthoDB" id="9769912at2"/>
<sequence>MTPFRIRVPASSANVGPGFDSMGLALNLYLTLDVSASATWKIEQHSSHLPEVTDVDNHYIVTIARDIAGRWNQEFPPCKMTVWSDIPLARGLGSSASAIVAGIELADQACALALTREKKLELATEMEGHPDNVAPALMGGFVISTVTDRAIDWVQLPMPDADVIVYIPEAGLMTEAARKALPDTYQRELAASASARSNVLVASLASGDFHLAGNMMECDLFHEPYRAELIPNYDDIRSEAKKSGAYGTVLSGSGPTMMSFAPTGKGESIVSHFKELLPDYQVALLQIDHDGAVISLQG</sequence>
<evidence type="ECO:0000256" key="9">
    <source>
        <dbReference type="ARBA" id="ARBA00022777"/>
    </source>
</evidence>
<organism evidence="16 17">
    <name type="scientific">Lentibacillus salicampi</name>
    <dbReference type="NCBI Taxonomy" id="175306"/>
    <lineage>
        <taxon>Bacteria</taxon>
        <taxon>Bacillati</taxon>
        <taxon>Bacillota</taxon>
        <taxon>Bacilli</taxon>
        <taxon>Bacillales</taxon>
        <taxon>Bacillaceae</taxon>
        <taxon>Lentibacillus</taxon>
    </lineage>
</organism>
<dbReference type="Pfam" id="PF08544">
    <property type="entry name" value="GHMP_kinases_C"/>
    <property type="match status" value="1"/>
</dbReference>
<dbReference type="InterPro" id="IPR006203">
    <property type="entry name" value="GHMP_knse_ATP-bd_CS"/>
</dbReference>
<keyword evidence="8 13" id="KW-0547">Nucleotide-binding</keyword>
<dbReference type="InterPro" id="IPR000870">
    <property type="entry name" value="Homoserine_kinase"/>
</dbReference>
<evidence type="ECO:0000256" key="5">
    <source>
        <dbReference type="ARBA" id="ARBA00022605"/>
    </source>
</evidence>
<dbReference type="InterPro" id="IPR036554">
    <property type="entry name" value="GHMP_kinase_C_sf"/>
</dbReference>
<dbReference type="EMBL" id="SRHY01000017">
    <property type="protein sequence ID" value="TFJ92686.1"/>
    <property type="molecule type" value="Genomic_DNA"/>
</dbReference>
<dbReference type="EC" id="2.7.1.39" evidence="3 13"/>
<keyword evidence="9 13" id="KW-0418">Kinase</keyword>
<comment type="similarity">
    <text evidence="2 13">Belongs to the GHMP kinase family. Homoserine kinase subfamily.</text>
</comment>
<keyword evidence="13" id="KW-0963">Cytoplasm</keyword>
<evidence type="ECO:0000256" key="3">
    <source>
        <dbReference type="ARBA" id="ARBA00012078"/>
    </source>
</evidence>
<dbReference type="GO" id="GO:0005737">
    <property type="term" value="C:cytoplasm"/>
    <property type="evidence" value="ECO:0007669"/>
    <property type="project" value="UniProtKB-SubCell"/>
</dbReference>
<dbReference type="Pfam" id="PF00288">
    <property type="entry name" value="GHMP_kinases_N"/>
    <property type="match status" value="1"/>
</dbReference>
<keyword evidence="10 13" id="KW-0067">ATP-binding</keyword>
<accession>A0A4Y9A9Y6</accession>
<dbReference type="HAMAP" id="MF_00384">
    <property type="entry name" value="Homoser_kinase"/>
    <property type="match status" value="1"/>
</dbReference>
<dbReference type="RefSeq" id="WP_135110245.1">
    <property type="nucleotide sequence ID" value="NZ_SRHY01000017.1"/>
</dbReference>
<evidence type="ECO:0000256" key="4">
    <source>
        <dbReference type="ARBA" id="ARBA00017858"/>
    </source>
</evidence>
<dbReference type="GO" id="GO:0009088">
    <property type="term" value="P:threonine biosynthetic process"/>
    <property type="evidence" value="ECO:0007669"/>
    <property type="project" value="UniProtKB-UniRule"/>
</dbReference>
<dbReference type="UniPathway" id="UPA00050">
    <property type="reaction ID" value="UER00064"/>
</dbReference>
<evidence type="ECO:0000256" key="11">
    <source>
        <dbReference type="ARBA" id="ARBA00049375"/>
    </source>
</evidence>
<keyword evidence="7 13" id="KW-0791">Threonine biosynthesis</keyword>
<dbReference type="SUPFAM" id="SSF55060">
    <property type="entry name" value="GHMP Kinase, C-terminal domain"/>
    <property type="match status" value="1"/>
</dbReference>
<feature type="binding site" evidence="13">
    <location>
        <begin position="87"/>
        <end position="97"/>
    </location>
    <ligand>
        <name>ATP</name>
        <dbReference type="ChEBI" id="CHEBI:30616"/>
    </ligand>
</feature>
<dbReference type="Gene3D" id="3.30.230.10">
    <property type="match status" value="1"/>
</dbReference>
<evidence type="ECO:0000256" key="13">
    <source>
        <dbReference type="HAMAP-Rule" id="MF_00384"/>
    </source>
</evidence>
<evidence type="ECO:0000256" key="6">
    <source>
        <dbReference type="ARBA" id="ARBA00022679"/>
    </source>
</evidence>
<dbReference type="InterPro" id="IPR006204">
    <property type="entry name" value="GHMP_kinase_N_dom"/>
</dbReference>
<dbReference type="PANTHER" id="PTHR20861">
    <property type="entry name" value="HOMOSERINE/4-DIPHOSPHOCYTIDYL-2-C-METHYL-D-ERYTHRITOL KINASE"/>
    <property type="match status" value="1"/>
</dbReference>
<keyword evidence="5 13" id="KW-0028">Amino-acid biosynthesis</keyword>
<dbReference type="PIRSF" id="PIRSF000676">
    <property type="entry name" value="Homoser_kin"/>
    <property type="match status" value="1"/>
</dbReference>
<keyword evidence="17" id="KW-1185">Reference proteome</keyword>
<evidence type="ECO:0000256" key="1">
    <source>
        <dbReference type="ARBA" id="ARBA00005015"/>
    </source>
</evidence>
<dbReference type="InterPro" id="IPR020568">
    <property type="entry name" value="Ribosomal_Su5_D2-typ_SF"/>
</dbReference>
<evidence type="ECO:0000313" key="17">
    <source>
        <dbReference type="Proteomes" id="UP000298484"/>
    </source>
</evidence>
<comment type="pathway">
    <text evidence="1 13">Amino-acid biosynthesis; L-threonine biosynthesis; L-threonine from L-aspartate: step 4/5.</text>
</comment>
<dbReference type="NCBIfam" id="TIGR00191">
    <property type="entry name" value="thrB"/>
    <property type="match status" value="1"/>
</dbReference>
<proteinExistence type="inferred from homology"/>
<reference evidence="16 17" key="1">
    <citation type="submission" date="2019-03" db="EMBL/GenBank/DDBJ databases">
        <title>Genome sequence of Lentibacillus salicampi ATCC BAA-719.</title>
        <authorList>
            <person name="Maclea K.S."/>
            <person name="Simoes Junior M."/>
        </authorList>
    </citation>
    <scope>NUCLEOTIDE SEQUENCE [LARGE SCALE GENOMIC DNA]</scope>
    <source>
        <strain evidence="16 17">ATCC BAA-719</strain>
    </source>
</reference>
<evidence type="ECO:0000256" key="7">
    <source>
        <dbReference type="ARBA" id="ARBA00022697"/>
    </source>
</evidence>
<keyword evidence="6 13" id="KW-0808">Transferase</keyword>
<dbReference type="InterPro" id="IPR013750">
    <property type="entry name" value="GHMP_kinase_C_dom"/>
</dbReference>
<evidence type="ECO:0000256" key="2">
    <source>
        <dbReference type="ARBA" id="ARBA00007370"/>
    </source>
</evidence>
<comment type="caution">
    <text evidence="16">The sequence shown here is derived from an EMBL/GenBank/DDBJ whole genome shotgun (WGS) entry which is preliminary data.</text>
</comment>
<name>A0A4Y9A9Y6_9BACI</name>
<dbReference type="Proteomes" id="UP000298484">
    <property type="component" value="Unassembled WGS sequence"/>
</dbReference>
<evidence type="ECO:0000313" key="16">
    <source>
        <dbReference type="EMBL" id="TFJ92686.1"/>
    </source>
</evidence>
<dbReference type="PANTHER" id="PTHR20861:SF1">
    <property type="entry name" value="HOMOSERINE KINASE"/>
    <property type="match status" value="1"/>
</dbReference>
<dbReference type="SUPFAM" id="SSF54211">
    <property type="entry name" value="Ribosomal protein S5 domain 2-like"/>
    <property type="match status" value="1"/>
</dbReference>
<dbReference type="AlphaFoldDB" id="A0A4Y9A9Y6"/>
<evidence type="ECO:0000256" key="12">
    <source>
        <dbReference type="ARBA" id="ARBA00049954"/>
    </source>
</evidence>
<dbReference type="GO" id="GO:0005524">
    <property type="term" value="F:ATP binding"/>
    <property type="evidence" value="ECO:0007669"/>
    <property type="project" value="UniProtKB-UniRule"/>
</dbReference>
<feature type="domain" description="GHMP kinase N-terminal" evidence="14">
    <location>
        <begin position="59"/>
        <end position="140"/>
    </location>
</feature>
<dbReference type="Gene3D" id="3.30.70.890">
    <property type="entry name" value="GHMP kinase, C-terminal domain"/>
    <property type="match status" value="1"/>
</dbReference>
<gene>
    <name evidence="13" type="primary">thrB</name>
    <name evidence="16" type="ORF">E4U82_11065</name>
</gene>
<dbReference type="PROSITE" id="PS00627">
    <property type="entry name" value="GHMP_KINASES_ATP"/>
    <property type="match status" value="1"/>
</dbReference>
<evidence type="ECO:0000256" key="10">
    <source>
        <dbReference type="ARBA" id="ARBA00022840"/>
    </source>
</evidence>
<feature type="domain" description="GHMP kinase C-terminal" evidence="15">
    <location>
        <begin position="201"/>
        <end position="276"/>
    </location>
</feature>
<evidence type="ECO:0000259" key="14">
    <source>
        <dbReference type="Pfam" id="PF00288"/>
    </source>
</evidence>
<comment type="catalytic activity">
    <reaction evidence="11 13">
        <text>L-homoserine + ATP = O-phospho-L-homoserine + ADP + H(+)</text>
        <dbReference type="Rhea" id="RHEA:13985"/>
        <dbReference type="ChEBI" id="CHEBI:15378"/>
        <dbReference type="ChEBI" id="CHEBI:30616"/>
        <dbReference type="ChEBI" id="CHEBI:57476"/>
        <dbReference type="ChEBI" id="CHEBI:57590"/>
        <dbReference type="ChEBI" id="CHEBI:456216"/>
        <dbReference type="EC" id="2.7.1.39"/>
    </reaction>
</comment>
<evidence type="ECO:0000256" key="8">
    <source>
        <dbReference type="ARBA" id="ARBA00022741"/>
    </source>
</evidence>
<comment type="function">
    <text evidence="12 13">Catalyzes the ATP-dependent phosphorylation of L-homoserine to L-homoserine phosphate.</text>
</comment>
<evidence type="ECO:0000259" key="15">
    <source>
        <dbReference type="Pfam" id="PF08544"/>
    </source>
</evidence>